<reference evidence="1 2" key="1">
    <citation type="submission" date="2017-12" db="EMBL/GenBank/DDBJ databases">
        <title>Legionella sainthelensi LA01-117, whole genome sequence of a clinical isolate from New Zealand.</title>
        <authorList>
            <person name="Cree S.L."/>
            <person name="Slow S."/>
            <person name="Kennedy M.A."/>
            <person name="Murdoch D.R."/>
            <person name="Biggs P.J."/>
            <person name="Anderson T."/>
        </authorList>
    </citation>
    <scope>NUCLEOTIDE SEQUENCE [LARGE SCALE GENOMIC DNA]</scope>
    <source>
        <strain evidence="1 2">LA01-117</strain>
    </source>
</reference>
<dbReference type="RefSeq" id="WP_101900973.1">
    <property type="nucleotide sequence ID" value="NZ_CP025491.2"/>
</dbReference>
<dbReference type="EMBL" id="CP025491">
    <property type="protein sequence ID" value="AUH73452.1"/>
    <property type="molecule type" value="Genomic_DNA"/>
</dbReference>
<dbReference type="AlphaFoldDB" id="A0A2H5FPL2"/>
<proteinExistence type="predicted"/>
<dbReference type="KEGG" id="lsh:CAB17_16375"/>
<evidence type="ECO:0000313" key="1">
    <source>
        <dbReference type="EMBL" id="AUH73452.1"/>
    </source>
</evidence>
<dbReference type="Proteomes" id="UP000234343">
    <property type="component" value="Chromosome"/>
</dbReference>
<protein>
    <submittedName>
        <fullName evidence="1">Uncharacterized protein</fullName>
    </submittedName>
</protein>
<keyword evidence="2" id="KW-1185">Reference proteome</keyword>
<evidence type="ECO:0000313" key="2">
    <source>
        <dbReference type="Proteomes" id="UP000234343"/>
    </source>
</evidence>
<sequence length="558" mass="63133">MPKYHDIASKTIMGSIPHGKKVFAIKTEKSPHKYAAELIKHQDAHYHLNLTVHGRSGKNQRDGTLNDIEEFIKEVKNKFTPDEWNAISEITFGGDVNFATVTNQVAEAEMVIENREKLHDVLSTEFSMGYDISVCYPTEVTTQKRAEKSSQNSQYFKNGATDESTTDVMVGVLITKNQTPTEKSPPIKIIQGQNPVAMLSKTYQAATSCPGAGDLKSCLDHSMVFIQSQNNLNVYVNIIPARGWNGLQAPKPGINSAVIENQYEALQFRMEDEWLKMKAKLTPGDSRTIKEWQYLFSKPVTQEQLDKCRAGIRSCIEAIFLSTEYQIIAQQLFHAIPPQNGEEKKDHEKEFILPTETKKEKTGAWRKLGIYLSGQSEEMLHQLVDRYMYNMNTAMSRLEGDMQHNPEMYKEYKSFTFNNIANDIFTALGQQMLGGYPVPEDIARRARAAASSLNQKEEIDAICNEMEDAQLAQIEQAIRQYLLENQVPEGMEVVIHAVEIGDNQRFNAEITPHPQLPKNWISQDLAQQRGIHIKLGLNAIKNEDSIPKAEISLRPLVL</sequence>
<name>A0A2H5FPL2_9GAMM</name>
<gene>
    <name evidence="1" type="ORF">CAB17_16375</name>
</gene>
<accession>A0A2H5FPL2</accession>
<organism evidence="1 2">
    <name type="scientific">Legionella sainthelensi</name>
    <dbReference type="NCBI Taxonomy" id="28087"/>
    <lineage>
        <taxon>Bacteria</taxon>
        <taxon>Pseudomonadati</taxon>
        <taxon>Pseudomonadota</taxon>
        <taxon>Gammaproteobacteria</taxon>
        <taxon>Legionellales</taxon>
        <taxon>Legionellaceae</taxon>
        <taxon>Legionella</taxon>
    </lineage>
</organism>